<dbReference type="PANTHER" id="PTHR46196:SF4">
    <property type="entry name" value="TRANSCRIPTION FACTOR LHW"/>
    <property type="match status" value="1"/>
</dbReference>
<protein>
    <recommendedName>
        <fullName evidence="4">BHLH domain-containing protein</fullName>
    </recommendedName>
</protein>
<dbReference type="InterPro" id="IPR043561">
    <property type="entry name" value="LHW-like"/>
</dbReference>
<evidence type="ECO:0000256" key="1">
    <source>
        <dbReference type="ARBA" id="ARBA00023015"/>
    </source>
</evidence>
<proteinExistence type="predicted"/>
<evidence type="ECO:0000313" key="6">
    <source>
        <dbReference type="Proteomes" id="UP000479710"/>
    </source>
</evidence>
<evidence type="ECO:0000256" key="2">
    <source>
        <dbReference type="ARBA" id="ARBA00023163"/>
    </source>
</evidence>
<feature type="region of interest" description="Disordered" evidence="3">
    <location>
        <begin position="862"/>
        <end position="890"/>
    </location>
</feature>
<feature type="compositionally biased region" description="Basic and acidic residues" evidence="3">
    <location>
        <begin position="683"/>
        <end position="695"/>
    </location>
</feature>
<dbReference type="Proteomes" id="UP000479710">
    <property type="component" value="Unassembled WGS sequence"/>
</dbReference>
<evidence type="ECO:0000313" key="5">
    <source>
        <dbReference type="EMBL" id="KAF0889261.1"/>
    </source>
</evidence>
<feature type="region of interest" description="Disordered" evidence="3">
    <location>
        <begin position="409"/>
        <end position="429"/>
    </location>
</feature>
<accession>A0A6G1BN78</accession>
<reference evidence="5 6" key="1">
    <citation type="submission" date="2019-11" db="EMBL/GenBank/DDBJ databases">
        <title>Whole genome sequence of Oryza granulata.</title>
        <authorList>
            <person name="Li W."/>
        </authorList>
    </citation>
    <scope>NUCLEOTIDE SEQUENCE [LARGE SCALE GENOMIC DNA]</scope>
    <source>
        <strain evidence="6">cv. Menghai</strain>
        <tissue evidence="5">Leaf</tissue>
    </source>
</reference>
<dbReference type="OrthoDB" id="1883654at2759"/>
<keyword evidence="6" id="KW-1185">Reference proteome</keyword>
<dbReference type="PANTHER" id="PTHR46196">
    <property type="entry name" value="TRANSCRIPTION FACTOR BHLH155-LIKE ISOFORM X1-RELATED"/>
    <property type="match status" value="1"/>
</dbReference>
<evidence type="ECO:0000256" key="3">
    <source>
        <dbReference type="SAM" id="MobiDB-lite"/>
    </source>
</evidence>
<dbReference type="InterPro" id="IPR011598">
    <property type="entry name" value="bHLH_dom"/>
</dbReference>
<keyword evidence="2" id="KW-0804">Transcription</keyword>
<organism evidence="5 6">
    <name type="scientific">Oryza meyeriana var. granulata</name>
    <dbReference type="NCBI Taxonomy" id="110450"/>
    <lineage>
        <taxon>Eukaryota</taxon>
        <taxon>Viridiplantae</taxon>
        <taxon>Streptophyta</taxon>
        <taxon>Embryophyta</taxon>
        <taxon>Tracheophyta</taxon>
        <taxon>Spermatophyta</taxon>
        <taxon>Magnoliopsida</taxon>
        <taxon>Liliopsida</taxon>
        <taxon>Poales</taxon>
        <taxon>Poaceae</taxon>
        <taxon>BOP clade</taxon>
        <taxon>Oryzoideae</taxon>
        <taxon>Oryzeae</taxon>
        <taxon>Oryzinae</taxon>
        <taxon>Oryza</taxon>
        <taxon>Oryza meyeriana</taxon>
    </lineage>
</organism>
<feature type="region of interest" description="Disordered" evidence="3">
    <location>
        <begin position="663"/>
        <end position="695"/>
    </location>
</feature>
<dbReference type="EMBL" id="SPHZ02000012">
    <property type="protein sequence ID" value="KAF0889261.1"/>
    <property type="molecule type" value="Genomic_DNA"/>
</dbReference>
<sequence length="890" mass="97260">MAVGEALRRLCEEARWSYAVFWKAIGAADPVHLVWEDGCCGHASCSAGSEASEAGCESGGGGVVCILVRKIMASQVHVVGEGTIGRVAFTGNHQWIVHDTANDHGLRSEVAAEMNQQFRAGIKTVAIIPVLPRGVLQLGSTSVILENTSSVQEYKKLCCQLNNRSSMVASASAKNDLSQKVQSRSLHGLPSIRPADSCSKVFSGCPVTYEQYGHDARTLSSSTSANMGRNTLLKVAQRNGQAIREQVLYAPDMRFRQQIPYCDRRVDINTQSSAVSSGFISSISTSVERYPLLMKNIGQLEQGNMEESSGPRNVLLKSLTCRNPVVHENTNMSLFHGGDGVPAFLNSHGSFDFLQAGPRVVEANLYNNSTSCQVLDQRCSPTSGMAGYKPSVSYKIPQSAQFIVKMESPRRQSFQDPAAPPSGSGVQFSSGLKTTRQVNSDHMCQSKKTNEVNDSSAAVSMQDMKNMDRHKTLDISNERTSSFLMDPTTENDLFDMFGTEFHQLHRSLDGDLSWNTTKPQSSDRDAPQSSIYLDSSPVFGAPDDEFSYSGIFSLTDTDQLLDAVISNVNPGGKQISGDSASCKTSLTDIPSTSYCGSKEMKQCKSSGAPTLLVKNEVAVSNFVKQSCFQEKAEDGCLSQNNGVHKSQIRLWIESGQNMKCESVSASNSKGLDTVNKANRKRSRPGESTKPRPKDRQLIQDRIKELRELVPNGAKCSIDALLEKTIKHMVFLQSVTKHADNLKDSNESKIHGGECGPLLKDYFEGGATWAFDVGSQSMTCPIIVEDLDRPRQMLVEMLCEDRGIFLEIADFIKGLGLTILRGVMEARKNKIWARFTVEANRDVTRMEIFLSLMRLLEPSCDGGGTGENPNNVKMPPGIVQHPVIPATGHLR</sequence>
<dbReference type="AlphaFoldDB" id="A0A6G1BN78"/>
<keyword evidence="1" id="KW-0805">Transcription regulation</keyword>
<dbReference type="GO" id="GO:0003700">
    <property type="term" value="F:DNA-binding transcription factor activity"/>
    <property type="evidence" value="ECO:0007669"/>
    <property type="project" value="InterPro"/>
</dbReference>
<evidence type="ECO:0000259" key="4">
    <source>
        <dbReference type="PROSITE" id="PS50888"/>
    </source>
</evidence>
<gene>
    <name evidence="5" type="ORF">E2562_022509</name>
</gene>
<dbReference type="GO" id="GO:0046983">
    <property type="term" value="F:protein dimerization activity"/>
    <property type="evidence" value="ECO:0007669"/>
    <property type="project" value="InterPro"/>
</dbReference>
<comment type="caution">
    <text evidence="5">The sequence shown here is derived from an EMBL/GenBank/DDBJ whole genome shotgun (WGS) entry which is preliminary data.</text>
</comment>
<feature type="region of interest" description="Disordered" evidence="3">
    <location>
        <begin position="510"/>
        <end position="534"/>
    </location>
</feature>
<feature type="domain" description="BHLH" evidence="4">
    <location>
        <begin position="682"/>
        <end position="731"/>
    </location>
</feature>
<dbReference type="Pfam" id="PF14215">
    <property type="entry name" value="bHLH-MYC_N"/>
    <property type="match status" value="1"/>
</dbReference>
<dbReference type="Pfam" id="PF23176">
    <property type="entry name" value="bHLH_LHW"/>
    <property type="match status" value="1"/>
</dbReference>
<name>A0A6G1BN78_9ORYZ</name>
<dbReference type="InterPro" id="IPR025610">
    <property type="entry name" value="MYC/MYB_N"/>
</dbReference>
<dbReference type="PROSITE" id="PS50888">
    <property type="entry name" value="BHLH"/>
    <property type="match status" value="1"/>
</dbReference>